<dbReference type="STRING" id="469371.Tbis_0844"/>
<name>D6Y6J6_THEBD</name>
<dbReference type="AlphaFoldDB" id="D6Y6J6"/>
<evidence type="ECO:0000256" key="1">
    <source>
        <dbReference type="SAM" id="MobiDB-lite"/>
    </source>
</evidence>
<reference evidence="2 3" key="1">
    <citation type="submission" date="2010-01" db="EMBL/GenBank/DDBJ databases">
        <title>The complete genome of Thermobispora bispora DSM 43833.</title>
        <authorList>
            <consortium name="US DOE Joint Genome Institute (JGI-PGF)"/>
            <person name="Lucas S."/>
            <person name="Copeland A."/>
            <person name="Lapidus A."/>
            <person name="Glavina del Rio T."/>
            <person name="Dalin E."/>
            <person name="Tice H."/>
            <person name="Bruce D."/>
            <person name="Goodwin L."/>
            <person name="Pitluck S."/>
            <person name="Kyrpides N."/>
            <person name="Mavromatis K."/>
            <person name="Ivanova N."/>
            <person name="Mikhailova N."/>
            <person name="Chertkov O."/>
            <person name="Brettin T."/>
            <person name="Detter J.C."/>
            <person name="Han C."/>
            <person name="Larimer F."/>
            <person name="Land M."/>
            <person name="Hauser L."/>
            <person name="Markowitz V."/>
            <person name="Cheng J.-F."/>
            <person name="Hugenholtz P."/>
            <person name="Woyke T."/>
            <person name="Wu D."/>
            <person name="Jando M."/>
            <person name="Schneider S."/>
            <person name="Klenk H.-P."/>
            <person name="Eisen J.A."/>
        </authorList>
    </citation>
    <scope>NUCLEOTIDE SEQUENCE [LARGE SCALE GENOMIC DNA]</scope>
    <source>
        <strain evidence="3">ATCC 19993 / DSM 43833 / CBS 139.67 / JCM 10125 / KCTC 9307 / NBRC 14880 / R51</strain>
    </source>
</reference>
<organism evidence="2 3">
    <name type="scientific">Thermobispora bispora (strain ATCC 19993 / DSM 43833 / CBS 139.67 / JCM 10125 / KCTC 9307 / NBRC 14880 / R51)</name>
    <dbReference type="NCBI Taxonomy" id="469371"/>
    <lineage>
        <taxon>Bacteria</taxon>
        <taxon>Bacillati</taxon>
        <taxon>Actinomycetota</taxon>
        <taxon>Actinomycetes</taxon>
        <taxon>Streptosporangiales</taxon>
        <taxon>Streptosporangiaceae</taxon>
        <taxon>Thermobispora</taxon>
    </lineage>
</organism>
<dbReference type="Proteomes" id="UP000006640">
    <property type="component" value="Chromosome"/>
</dbReference>
<protein>
    <recommendedName>
        <fullName evidence="4">DUF5666 domain-containing protein</fullName>
    </recommendedName>
</protein>
<keyword evidence="3" id="KW-1185">Reference proteome</keyword>
<evidence type="ECO:0000313" key="3">
    <source>
        <dbReference type="Proteomes" id="UP000006640"/>
    </source>
</evidence>
<feature type="compositionally biased region" description="Pro residues" evidence="1">
    <location>
        <begin position="1"/>
        <end position="15"/>
    </location>
</feature>
<feature type="region of interest" description="Disordered" evidence="1">
    <location>
        <begin position="1"/>
        <end position="20"/>
    </location>
</feature>
<dbReference type="OrthoDB" id="3401874at2"/>
<dbReference type="KEGG" id="tbi:Tbis_0844"/>
<dbReference type="HOGENOM" id="CLU_1502788_0_0_11"/>
<feature type="region of interest" description="Disordered" evidence="1">
    <location>
        <begin position="147"/>
        <end position="179"/>
    </location>
</feature>
<evidence type="ECO:0000313" key="2">
    <source>
        <dbReference type="EMBL" id="ADG87568.1"/>
    </source>
</evidence>
<feature type="region of interest" description="Disordered" evidence="1">
    <location>
        <begin position="46"/>
        <end position="85"/>
    </location>
</feature>
<proteinExistence type="predicted"/>
<feature type="compositionally biased region" description="Low complexity" evidence="1">
    <location>
        <begin position="166"/>
        <end position="179"/>
    </location>
</feature>
<evidence type="ECO:0008006" key="4">
    <source>
        <dbReference type="Google" id="ProtNLM"/>
    </source>
</evidence>
<sequence>MPDPGIHAPGPPSPRPTRRGGTHRLIVWLATALALAAGTGVAAAGSRPAHEAVSPPGHHLQPTPTATPSPADGRHTFTSETGRVTSVSEDAITIAGESGAHTYRVNGSTRVCAGVEGLRGIRTGDQAWVIATRDRDGQTAVMIVDLTRPKWPAGHGGGSPRPGTPEPTEITPAPEPEQS</sequence>
<accession>D6Y6J6</accession>
<dbReference type="EMBL" id="CP001874">
    <property type="protein sequence ID" value="ADG87568.1"/>
    <property type="molecule type" value="Genomic_DNA"/>
</dbReference>
<dbReference type="RefSeq" id="WP_013131101.1">
    <property type="nucleotide sequence ID" value="NC_014165.1"/>
</dbReference>
<gene>
    <name evidence="2" type="ordered locus">Tbis_0844</name>
</gene>